<keyword evidence="5 11" id="KW-0812">Transmembrane</keyword>
<dbReference type="Proteomes" id="UP000501568">
    <property type="component" value="Chromosome"/>
</dbReference>
<dbReference type="EMBL" id="CP049109">
    <property type="protein sequence ID" value="QIG78856.1"/>
    <property type="molecule type" value="Genomic_DNA"/>
</dbReference>
<dbReference type="GO" id="GO:0009279">
    <property type="term" value="C:cell outer membrane"/>
    <property type="evidence" value="ECO:0007669"/>
    <property type="project" value="UniProtKB-SubCell"/>
</dbReference>
<evidence type="ECO:0000256" key="10">
    <source>
        <dbReference type="ARBA" id="ARBA00023237"/>
    </source>
</evidence>
<feature type="domain" description="TonB-dependent receptor-like beta-barrel" evidence="14">
    <location>
        <begin position="265"/>
        <end position="745"/>
    </location>
</feature>
<comment type="subcellular location">
    <subcellularLocation>
        <location evidence="1 11">Cell outer membrane</location>
        <topology evidence="1 11">Multi-pass membrane protein</topology>
    </subcellularLocation>
</comment>
<feature type="domain" description="TonB-dependent receptor plug" evidence="15">
    <location>
        <begin position="55"/>
        <end position="164"/>
    </location>
</feature>
<keyword evidence="7" id="KW-0406">Ion transport</keyword>
<protein>
    <submittedName>
        <fullName evidence="16">TonB-dependent receptor</fullName>
    </submittedName>
</protein>
<evidence type="ECO:0000259" key="14">
    <source>
        <dbReference type="Pfam" id="PF00593"/>
    </source>
</evidence>
<evidence type="ECO:0000256" key="3">
    <source>
        <dbReference type="ARBA" id="ARBA00022452"/>
    </source>
</evidence>
<keyword evidence="9 11" id="KW-0472">Membrane</keyword>
<evidence type="ECO:0000256" key="4">
    <source>
        <dbReference type="ARBA" id="ARBA00022496"/>
    </source>
</evidence>
<keyword evidence="3 11" id="KW-1134">Transmembrane beta strand</keyword>
<keyword evidence="10 11" id="KW-0998">Cell outer membrane</keyword>
<gene>
    <name evidence="16" type="ORF">G5C33_02975</name>
</gene>
<keyword evidence="2 11" id="KW-0813">Transport</keyword>
<dbReference type="Pfam" id="PF07715">
    <property type="entry name" value="Plug"/>
    <property type="match status" value="1"/>
</dbReference>
<evidence type="ECO:0000256" key="7">
    <source>
        <dbReference type="ARBA" id="ARBA00023065"/>
    </source>
</evidence>
<keyword evidence="13" id="KW-0732">Signal</keyword>
<evidence type="ECO:0000256" key="8">
    <source>
        <dbReference type="ARBA" id="ARBA00023077"/>
    </source>
</evidence>
<dbReference type="PANTHER" id="PTHR32552:SF81">
    <property type="entry name" value="TONB-DEPENDENT OUTER MEMBRANE RECEPTOR"/>
    <property type="match status" value="1"/>
</dbReference>
<dbReference type="PANTHER" id="PTHR32552">
    <property type="entry name" value="FERRICHROME IRON RECEPTOR-RELATED"/>
    <property type="match status" value="1"/>
</dbReference>
<dbReference type="InterPro" id="IPR039426">
    <property type="entry name" value="TonB-dep_rcpt-like"/>
</dbReference>
<dbReference type="Pfam" id="PF00593">
    <property type="entry name" value="TonB_dep_Rec_b-barrel"/>
    <property type="match status" value="1"/>
</dbReference>
<evidence type="ECO:0000256" key="6">
    <source>
        <dbReference type="ARBA" id="ARBA00023004"/>
    </source>
</evidence>
<evidence type="ECO:0000256" key="12">
    <source>
        <dbReference type="RuleBase" id="RU003357"/>
    </source>
</evidence>
<feature type="chain" id="PRO_5026124609" evidence="13">
    <location>
        <begin position="25"/>
        <end position="775"/>
    </location>
</feature>
<evidence type="ECO:0000256" key="11">
    <source>
        <dbReference type="PROSITE-ProRule" id="PRU01360"/>
    </source>
</evidence>
<keyword evidence="6" id="KW-0408">Iron</keyword>
<dbReference type="PROSITE" id="PS52016">
    <property type="entry name" value="TONB_DEPENDENT_REC_3"/>
    <property type="match status" value="1"/>
</dbReference>
<evidence type="ECO:0000313" key="17">
    <source>
        <dbReference type="Proteomes" id="UP000501568"/>
    </source>
</evidence>
<evidence type="ECO:0000259" key="15">
    <source>
        <dbReference type="Pfam" id="PF07715"/>
    </source>
</evidence>
<dbReference type="InterPro" id="IPR036942">
    <property type="entry name" value="Beta-barrel_TonB_sf"/>
</dbReference>
<comment type="similarity">
    <text evidence="11 12">Belongs to the TonB-dependent receptor family.</text>
</comment>
<evidence type="ECO:0000256" key="13">
    <source>
        <dbReference type="SAM" id="SignalP"/>
    </source>
</evidence>
<keyword evidence="16" id="KW-0675">Receptor</keyword>
<evidence type="ECO:0000256" key="5">
    <source>
        <dbReference type="ARBA" id="ARBA00022692"/>
    </source>
</evidence>
<feature type="signal peptide" evidence="13">
    <location>
        <begin position="1"/>
        <end position="24"/>
    </location>
</feature>
<dbReference type="InterPro" id="IPR000531">
    <property type="entry name" value="Beta-barrel_TonB"/>
</dbReference>
<reference evidence="16 17" key="1">
    <citation type="submission" date="2020-02" db="EMBL/GenBank/DDBJ databases">
        <authorList>
            <person name="Zheng R.K."/>
            <person name="Sun C.M."/>
        </authorList>
    </citation>
    <scope>NUCLEOTIDE SEQUENCE [LARGE SCALE GENOMIC DNA]</scope>
    <source>
        <strain evidence="17">zrk23</strain>
    </source>
</reference>
<organism evidence="16 17">
    <name type="scientific">Stakelama tenebrarum</name>
    <dbReference type="NCBI Taxonomy" id="2711215"/>
    <lineage>
        <taxon>Bacteria</taxon>
        <taxon>Pseudomonadati</taxon>
        <taxon>Pseudomonadota</taxon>
        <taxon>Alphaproteobacteria</taxon>
        <taxon>Sphingomonadales</taxon>
        <taxon>Sphingomonadaceae</taxon>
        <taxon>Stakelama</taxon>
    </lineage>
</organism>
<evidence type="ECO:0000256" key="1">
    <source>
        <dbReference type="ARBA" id="ARBA00004571"/>
    </source>
</evidence>
<proteinExistence type="inferred from homology"/>
<dbReference type="SUPFAM" id="SSF56935">
    <property type="entry name" value="Porins"/>
    <property type="match status" value="1"/>
</dbReference>
<keyword evidence="8 12" id="KW-0798">TonB box</keyword>
<accession>A0A6G6Y2R2</accession>
<dbReference type="InterPro" id="IPR012910">
    <property type="entry name" value="Plug_dom"/>
</dbReference>
<evidence type="ECO:0000313" key="16">
    <source>
        <dbReference type="EMBL" id="QIG78856.1"/>
    </source>
</evidence>
<name>A0A6G6Y2R2_9SPHN</name>
<evidence type="ECO:0000256" key="2">
    <source>
        <dbReference type="ARBA" id="ARBA00022448"/>
    </source>
</evidence>
<dbReference type="RefSeq" id="WP_165325855.1">
    <property type="nucleotide sequence ID" value="NZ_CP049109.1"/>
</dbReference>
<dbReference type="AlphaFoldDB" id="A0A6G6Y2R2"/>
<dbReference type="KEGG" id="spzr:G5C33_02975"/>
<keyword evidence="17" id="KW-1185">Reference proteome</keyword>
<keyword evidence="4" id="KW-0410">Iron transport</keyword>
<dbReference type="GO" id="GO:0006826">
    <property type="term" value="P:iron ion transport"/>
    <property type="evidence" value="ECO:0007669"/>
    <property type="project" value="UniProtKB-KW"/>
</dbReference>
<sequence>MVQRTSKLAFFVGAVLLSSASAHAQTTTGASDPQDTAAGMANEIVVTAQRREERLQDVPIAVSAFSAEDLAERQITNTLDLVNYVPNLIGHNNTSVGTANAYAMRGLSNTESISTFDPPIGSYVDGIYIARQGANNFSFFDVERIEVLRGPQGTLFGKNTTGGAINVVMRKPSDEFTGFMEAGYGRYDRVQLRGSVDLPISADVLTKVSAYYISADGYVDNLTTGEKLNGEESYGFRGAVRAYLTPDVTWDVSAEYVNSSNNNLPHFYDAENDRRISFTPLRTDEAIGADLVSEELADNTLGNTAESYALASDFEVTLGSNATLNFITGYRHLYQEFLTDSFAGVSSSSLVLDGINYVSSSRGFSTPLANDSWHKQFSQEIKVTGSAFGGFVDYVAGVFYFNETNETNFVNSLLPLSGRANATRSADRTVFNDIEDFAGYAQGDFHLTPALTFTAGIRYTDETKDVAYTPNDSPLPAGNPLYVPFSTQDLIDAGIPVEQKSKEWTPRFALQYEFNPDLNVYASATRGFKAGGWNARAYYATGIQPFSQETIWSYEAGVRSEWFDRMLRVNLTGFYFMDYDQQLPGGGLDPTTGTITYLTRNVADLENYGLEAEVTVSPVRNLNIYWSAGLQHATYKNVNAGTLAQQQDCLNGVAGSCNNSIVTPDGEIADPTRAPDFTSTLGFNYTAELGSGYSITPSVNWRYVSDTWVSTSNDMRGFQEGYSIFNAGLTFRMPSNVSLTLECSNCFDEVYRTSFLIYPYLNQPGSWMARARYDF</sequence>
<evidence type="ECO:0000256" key="9">
    <source>
        <dbReference type="ARBA" id="ARBA00023136"/>
    </source>
</evidence>
<dbReference type="Gene3D" id="2.40.170.20">
    <property type="entry name" value="TonB-dependent receptor, beta-barrel domain"/>
    <property type="match status" value="1"/>
</dbReference>